<evidence type="ECO:0000256" key="5">
    <source>
        <dbReference type="ARBA" id="ARBA00038035"/>
    </source>
</evidence>
<dbReference type="AlphaFoldDB" id="A0A9W7FHZ9"/>
<dbReference type="SMART" id="SM00220">
    <property type="entry name" value="S_TKc"/>
    <property type="match status" value="1"/>
</dbReference>
<accession>A0A9W7FHZ9</accession>
<feature type="region of interest" description="Disordered" evidence="10">
    <location>
        <begin position="526"/>
        <end position="554"/>
    </location>
</feature>
<evidence type="ECO:0000256" key="2">
    <source>
        <dbReference type="ARBA" id="ARBA00022741"/>
    </source>
</evidence>
<feature type="region of interest" description="Disordered" evidence="10">
    <location>
        <begin position="73"/>
        <end position="110"/>
    </location>
</feature>
<dbReference type="InterPro" id="IPR011009">
    <property type="entry name" value="Kinase-like_dom_sf"/>
</dbReference>
<dbReference type="SUPFAM" id="SSF56112">
    <property type="entry name" value="Protein kinase-like (PK-like)"/>
    <property type="match status" value="1"/>
</dbReference>
<dbReference type="PROSITE" id="PS50011">
    <property type="entry name" value="PROTEIN_KINASE_DOM"/>
    <property type="match status" value="1"/>
</dbReference>
<feature type="region of interest" description="Disordered" evidence="10">
    <location>
        <begin position="1"/>
        <end position="59"/>
    </location>
</feature>
<dbReference type="EMBL" id="BRXZ01000483">
    <property type="protein sequence ID" value="GMI12522.1"/>
    <property type="molecule type" value="Genomic_DNA"/>
</dbReference>
<feature type="compositionally biased region" description="Basic and acidic residues" evidence="10">
    <location>
        <begin position="526"/>
        <end position="547"/>
    </location>
</feature>
<evidence type="ECO:0000256" key="1">
    <source>
        <dbReference type="ARBA" id="ARBA00022679"/>
    </source>
</evidence>
<gene>
    <name evidence="12" type="ORF">TrRE_jg10823</name>
</gene>
<keyword evidence="13" id="KW-1185">Reference proteome</keyword>
<dbReference type="InterPro" id="IPR000719">
    <property type="entry name" value="Prot_kinase_dom"/>
</dbReference>
<evidence type="ECO:0000256" key="10">
    <source>
        <dbReference type="SAM" id="MobiDB-lite"/>
    </source>
</evidence>
<keyword evidence="3" id="KW-0418">Kinase</keyword>
<feature type="compositionally biased region" description="Low complexity" evidence="10">
    <location>
        <begin position="73"/>
        <end position="83"/>
    </location>
</feature>
<organism evidence="12 13">
    <name type="scientific">Triparma retinervis</name>
    <dbReference type="NCBI Taxonomy" id="2557542"/>
    <lineage>
        <taxon>Eukaryota</taxon>
        <taxon>Sar</taxon>
        <taxon>Stramenopiles</taxon>
        <taxon>Ochrophyta</taxon>
        <taxon>Bolidophyceae</taxon>
        <taxon>Parmales</taxon>
        <taxon>Triparmaceae</taxon>
        <taxon>Triparma</taxon>
    </lineage>
</organism>
<evidence type="ECO:0000256" key="9">
    <source>
        <dbReference type="ARBA" id="ARBA00051693"/>
    </source>
</evidence>
<dbReference type="PANTHER" id="PTHR48013:SF9">
    <property type="entry name" value="DUAL SPECIFICITY MITOGEN-ACTIVATED PROTEIN KINASE KINASE 5"/>
    <property type="match status" value="1"/>
</dbReference>
<dbReference type="Gene3D" id="3.30.200.20">
    <property type="entry name" value="Phosphorylase Kinase, domain 1"/>
    <property type="match status" value="1"/>
</dbReference>
<dbReference type="Proteomes" id="UP001165082">
    <property type="component" value="Unassembled WGS sequence"/>
</dbReference>
<evidence type="ECO:0000313" key="13">
    <source>
        <dbReference type="Proteomes" id="UP001165082"/>
    </source>
</evidence>
<reference evidence="12" key="1">
    <citation type="submission" date="2022-07" db="EMBL/GenBank/DDBJ databases">
        <title>Genome analysis of Parmales, a sister group of diatoms, reveals the evolutionary specialization of diatoms from phago-mixotrophs to photoautotrophs.</title>
        <authorList>
            <person name="Ban H."/>
            <person name="Sato S."/>
            <person name="Yoshikawa S."/>
            <person name="Kazumasa Y."/>
            <person name="Nakamura Y."/>
            <person name="Ichinomiya M."/>
            <person name="Saitoh K."/>
            <person name="Sato N."/>
            <person name="Blanc-Mathieu R."/>
            <person name="Endo H."/>
            <person name="Kuwata A."/>
            <person name="Ogata H."/>
        </authorList>
    </citation>
    <scope>NUCLEOTIDE SEQUENCE</scope>
</reference>
<proteinExistence type="inferred from homology"/>
<keyword evidence="1" id="KW-0808">Transferase</keyword>
<dbReference type="GO" id="GO:0005524">
    <property type="term" value="F:ATP binding"/>
    <property type="evidence" value="ECO:0007669"/>
    <property type="project" value="UniProtKB-KW"/>
</dbReference>
<evidence type="ECO:0000256" key="8">
    <source>
        <dbReference type="ARBA" id="ARBA00049299"/>
    </source>
</evidence>
<dbReference type="PANTHER" id="PTHR48013">
    <property type="entry name" value="DUAL SPECIFICITY MITOGEN-ACTIVATED PROTEIN KINASE KINASE 5-RELATED"/>
    <property type="match status" value="1"/>
</dbReference>
<evidence type="ECO:0000256" key="4">
    <source>
        <dbReference type="ARBA" id="ARBA00022840"/>
    </source>
</evidence>
<protein>
    <recommendedName>
        <fullName evidence="6">mitogen-activated protein kinase kinase</fullName>
        <ecNumber evidence="6">2.7.12.2</ecNumber>
    </recommendedName>
</protein>
<keyword evidence="2" id="KW-0547">Nucleotide-binding</keyword>
<dbReference type="OrthoDB" id="10252354at2759"/>
<dbReference type="Pfam" id="PF00069">
    <property type="entry name" value="Pkinase"/>
    <property type="match status" value="1"/>
</dbReference>
<comment type="catalytic activity">
    <reaction evidence="8">
        <text>L-threonyl-[protein] + ATP = O-phospho-L-threonyl-[protein] + ADP + H(+)</text>
        <dbReference type="Rhea" id="RHEA:46608"/>
        <dbReference type="Rhea" id="RHEA-COMP:11060"/>
        <dbReference type="Rhea" id="RHEA-COMP:11605"/>
        <dbReference type="ChEBI" id="CHEBI:15378"/>
        <dbReference type="ChEBI" id="CHEBI:30013"/>
        <dbReference type="ChEBI" id="CHEBI:30616"/>
        <dbReference type="ChEBI" id="CHEBI:61977"/>
        <dbReference type="ChEBI" id="CHEBI:456216"/>
        <dbReference type="EC" id="2.7.12.2"/>
    </reaction>
</comment>
<keyword evidence="4" id="KW-0067">ATP-binding</keyword>
<feature type="compositionally biased region" description="Polar residues" evidence="10">
    <location>
        <begin position="19"/>
        <end position="39"/>
    </location>
</feature>
<feature type="domain" description="Protein kinase" evidence="11">
    <location>
        <begin position="158"/>
        <end position="469"/>
    </location>
</feature>
<comment type="catalytic activity">
    <reaction evidence="9">
        <text>L-tyrosyl-[protein] + ATP = O-phospho-L-tyrosyl-[protein] + ADP + H(+)</text>
        <dbReference type="Rhea" id="RHEA:10596"/>
        <dbReference type="Rhea" id="RHEA-COMP:10136"/>
        <dbReference type="Rhea" id="RHEA-COMP:20101"/>
        <dbReference type="ChEBI" id="CHEBI:15378"/>
        <dbReference type="ChEBI" id="CHEBI:30616"/>
        <dbReference type="ChEBI" id="CHEBI:46858"/>
        <dbReference type="ChEBI" id="CHEBI:61978"/>
        <dbReference type="ChEBI" id="CHEBI:456216"/>
        <dbReference type="EC" id="2.7.12.2"/>
    </reaction>
</comment>
<dbReference type="EC" id="2.7.12.2" evidence="6"/>
<sequence length="572" mass="63087">MAFRRKRPQLNLDFVTDPESPTLSSGTKNTGRSDTSTPEMRNLTAILPGSRYGTSNSDVMSTEDHLAVSNAHQNYPQNYPQNNTDNDHETQNPSRRTTSGDVISDTTYRSPGLGLSIGNDYVRIHTNSSDVNTGSPRVHDDLSETLQIKSAQPWSTHLHNLSALGRGQCSTVYKAVLLPYPAPPPGTQVRLPPKPRRLYAVKSVQSYDVDKSTQLLREISLLSTLSCRSLVQFEGAFFARNEVSIVLEFMDRGSLESLVRSCAARRRGAGRRRAEDFLLPRPALAGVMYQLLWGLSYLHYYKMSHRDVKPANVLINSAGEVKISDFGIASGRSLSATAGNSLSMSNERTLSQSRDMNTTHVGTSMYMSPERLRGGKYGISGDVWGLGLVFLECSIGVQPFGGMSEVEIVMTIDEWDGRIENIIEGEDGGARGGFLKGKERGWQEIIGLCLLKDPKRRIRSDILVKSPWLKEHCGGDLDTSIVNVRTFLGSELGPQDDENLSESMVGSMVRTGGGVPREYEDMCRSLRGDEGKEEGKGEGKEEGKWGEEYEGMDTSVNELSDMAMTMSMGRSR</sequence>
<evidence type="ECO:0000313" key="12">
    <source>
        <dbReference type="EMBL" id="GMI12522.1"/>
    </source>
</evidence>
<feature type="compositionally biased region" description="Polar residues" evidence="10">
    <location>
        <begin position="91"/>
        <end position="109"/>
    </location>
</feature>
<dbReference type="Gene3D" id="1.10.510.10">
    <property type="entry name" value="Transferase(Phosphotransferase) domain 1"/>
    <property type="match status" value="1"/>
</dbReference>
<dbReference type="PROSITE" id="PS00108">
    <property type="entry name" value="PROTEIN_KINASE_ST"/>
    <property type="match status" value="1"/>
</dbReference>
<dbReference type="InterPro" id="IPR008271">
    <property type="entry name" value="Ser/Thr_kinase_AS"/>
</dbReference>
<dbReference type="GO" id="GO:0004708">
    <property type="term" value="F:MAP kinase kinase activity"/>
    <property type="evidence" value="ECO:0007669"/>
    <property type="project" value="UniProtKB-EC"/>
</dbReference>
<evidence type="ECO:0000256" key="6">
    <source>
        <dbReference type="ARBA" id="ARBA00038999"/>
    </source>
</evidence>
<comment type="similarity">
    <text evidence="5">Belongs to the protein kinase superfamily. STE Ser/Thr protein kinase family. MAP kinase kinase subfamily.</text>
</comment>
<evidence type="ECO:0000256" key="3">
    <source>
        <dbReference type="ARBA" id="ARBA00022777"/>
    </source>
</evidence>
<evidence type="ECO:0000256" key="7">
    <source>
        <dbReference type="ARBA" id="ARBA00049014"/>
    </source>
</evidence>
<evidence type="ECO:0000259" key="11">
    <source>
        <dbReference type="PROSITE" id="PS50011"/>
    </source>
</evidence>
<name>A0A9W7FHZ9_9STRA</name>
<comment type="caution">
    <text evidence="12">The sequence shown here is derived from an EMBL/GenBank/DDBJ whole genome shotgun (WGS) entry which is preliminary data.</text>
</comment>
<comment type="catalytic activity">
    <reaction evidence="7">
        <text>L-seryl-[protein] + ATP = O-phospho-L-seryl-[protein] + ADP + H(+)</text>
        <dbReference type="Rhea" id="RHEA:17989"/>
        <dbReference type="Rhea" id="RHEA-COMP:9863"/>
        <dbReference type="Rhea" id="RHEA-COMP:11604"/>
        <dbReference type="ChEBI" id="CHEBI:15378"/>
        <dbReference type="ChEBI" id="CHEBI:29999"/>
        <dbReference type="ChEBI" id="CHEBI:30616"/>
        <dbReference type="ChEBI" id="CHEBI:83421"/>
        <dbReference type="ChEBI" id="CHEBI:456216"/>
        <dbReference type="EC" id="2.7.12.2"/>
    </reaction>
</comment>